<comment type="caution">
    <text evidence="1">The sequence shown here is derived from an EMBL/GenBank/DDBJ whole genome shotgun (WGS) entry which is preliminary data.</text>
</comment>
<dbReference type="Proteomes" id="UP000559117">
    <property type="component" value="Unassembled WGS sequence"/>
</dbReference>
<evidence type="ECO:0000313" key="2">
    <source>
        <dbReference type="Proteomes" id="UP000559117"/>
    </source>
</evidence>
<dbReference type="EMBL" id="JACHFH010000013">
    <property type="protein sequence ID" value="MBB5336132.1"/>
    <property type="molecule type" value="Genomic_DNA"/>
</dbReference>
<dbReference type="RefSeq" id="WP_183860795.1">
    <property type="nucleotide sequence ID" value="NZ_JACHFH010000013.1"/>
</dbReference>
<proteinExistence type="predicted"/>
<gene>
    <name evidence="1" type="ORF">HNR32_001276</name>
</gene>
<reference evidence="1 2" key="1">
    <citation type="submission" date="2020-08" db="EMBL/GenBank/DDBJ databases">
        <title>Genomic Encyclopedia of Type Strains, Phase IV (KMG-IV): sequencing the most valuable type-strain genomes for metagenomic binning, comparative biology and taxonomic classification.</title>
        <authorList>
            <person name="Goeker M."/>
        </authorList>
    </citation>
    <scope>NUCLEOTIDE SEQUENCE [LARGE SCALE GENOMIC DNA]</scope>
    <source>
        <strain evidence="1 2">DSM 24661</strain>
    </source>
</reference>
<protein>
    <recommendedName>
        <fullName evidence="3">DUF927 domain-containing protein</fullName>
    </recommendedName>
</protein>
<evidence type="ECO:0000313" key="1">
    <source>
        <dbReference type="EMBL" id="MBB5336132.1"/>
    </source>
</evidence>
<dbReference type="AlphaFoldDB" id="A0A840UPK1"/>
<sequence length="627" mass="71776">MLENIFPHGLKKSLPNKLESPKLADCKLLCNYALGDFTLESESSIGDFLGTVLNNKKSNEKITDKTTIIDVTGAPLGIPNKQQVNIGSLQENITPKLLFEGHIEICENQVVHELDGSTVRSYVVQVSNNRGVIKKVDIREKEYSQKAFAIIQSECPEIVFNSAVKNSYAIMRDHMSRLLSEKIQYLPEKHLYKASGWTKLSGTWRYMHGGMPNVHAGRKLEEVRNINEAFGRFFTLSKNLLKPGQEEENYLIFLHSHIGYLSRILEEARFPVHYILFLKGKTNTGKTSLLSELSGEIMYEKPPMARLEDTKSYLEGVIAEMQDSLLLVDDAHPSPTLQGEREIKANIETIVRAYGDSQTRGKRGADRQKLEKTKISGAVWMTGEYLHLAAQSSVLRVLEITLNDNAVNRDTLTILQQNKDIARQYYSGYIYFIEANFEKLVRYFFDTQYSMRKKWADLLKTDIARTVDIAVCLEFISYSIVEYAKYSQQNISNWCTQVEQAIQLYLINKVMIDKKADPIFVFKRMVRELYDAGELRLAPNKDVFRNNMEYIGYIESSIMYIINAKLAKNIKNKCLENGIAYLPPKVPTLYAEGLLASDKVKRFSLYRVDNSRPTMVEIFMDKIINDE</sequence>
<organism evidence="1 2">
    <name type="scientific">Pectinatus brassicae</name>
    <dbReference type="NCBI Taxonomy" id="862415"/>
    <lineage>
        <taxon>Bacteria</taxon>
        <taxon>Bacillati</taxon>
        <taxon>Bacillota</taxon>
        <taxon>Negativicutes</taxon>
        <taxon>Selenomonadales</taxon>
        <taxon>Selenomonadaceae</taxon>
        <taxon>Pectinatus</taxon>
    </lineage>
</organism>
<keyword evidence="2" id="KW-1185">Reference proteome</keyword>
<name>A0A840UPK1_9FIRM</name>
<accession>A0A840UPK1</accession>
<evidence type="ECO:0008006" key="3">
    <source>
        <dbReference type="Google" id="ProtNLM"/>
    </source>
</evidence>